<dbReference type="Proteomes" id="UP000604083">
    <property type="component" value="Unassembled WGS sequence"/>
</dbReference>
<name>A0A934RSX5_9BACT</name>
<reference evidence="3" key="1">
    <citation type="submission" date="2021-01" db="EMBL/GenBank/DDBJ databases">
        <title>Modified the classification status of verrucomicrobia.</title>
        <authorList>
            <person name="Feng X."/>
        </authorList>
    </citation>
    <scope>NUCLEOTIDE SEQUENCE</scope>
    <source>
        <strain evidence="3">KCTC 12986</strain>
    </source>
</reference>
<feature type="signal peptide" evidence="2">
    <location>
        <begin position="1"/>
        <end position="21"/>
    </location>
</feature>
<keyword evidence="2" id="KW-0732">Signal</keyword>
<organism evidence="3 4">
    <name type="scientific">Roseibacillus ishigakijimensis</name>
    <dbReference type="NCBI Taxonomy" id="454146"/>
    <lineage>
        <taxon>Bacteria</taxon>
        <taxon>Pseudomonadati</taxon>
        <taxon>Verrucomicrobiota</taxon>
        <taxon>Verrucomicrobiia</taxon>
        <taxon>Verrucomicrobiales</taxon>
        <taxon>Verrucomicrobiaceae</taxon>
        <taxon>Roseibacillus</taxon>
    </lineage>
</organism>
<feature type="region of interest" description="Disordered" evidence="1">
    <location>
        <begin position="27"/>
        <end position="46"/>
    </location>
</feature>
<dbReference type="RefSeq" id="WP_200391895.1">
    <property type="nucleotide sequence ID" value="NZ_JAENIO010000024.1"/>
</dbReference>
<sequence>MKLKSYLCTSLLALTLSSAFGQGTLHGQSTNDPFRSTSKPDNVEKPEENDQMISFCMEIFSLPLADAARLQRKNLPDPEFYQTLVKMVEAEECTQEQLIMLRARSKETATVESVLEEIYPTQYELTTTSDNTSIMPAIATAFETRHTGASIEIQPALKNSNTIELRMASDFVFMVENSQWGSNSHKVEMPTFESQRFTTGITTKDSQSTFVGTLNRPPNSEIDPEGAKKVWLAFVTLNLLE</sequence>
<evidence type="ECO:0000256" key="2">
    <source>
        <dbReference type="SAM" id="SignalP"/>
    </source>
</evidence>
<feature type="chain" id="PRO_5037919995" evidence="2">
    <location>
        <begin position="22"/>
        <end position="241"/>
    </location>
</feature>
<evidence type="ECO:0000313" key="4">
    <source>
        <dbReference type="Proteomes" id="UP000604083"/>
    </source>
</evidence>
<dbReference type="EMBL" id="JAENIO010000024">
    <property type="protein sequence ID" value="MBK1834459.1"/>
    <property type="molecule type" value="Genomic_DNA"/>
</dbReference>
<protein>
    <submittedName>
        <fullName evidence="3">Uncharacterized protein</fullName>
    </submittedName>
</protein>
<evidence type="ECO:0000313" key="3">
    <source>
        <dbReference type="EMBL" id="MBK1834459.1"/>
    </source>
</evidence>
<keyword evidence="4" id="KW-1185">Reference proteome</keyword>
<comment type="caution">
    <text evidence="3">The sequence shown here is derived from an EMBL/GenBank/DDBJ whole genome shotgun (WGS) entry which is preliminary data.</text>
</comment>
<feature type="compositionally biased region" description="Polar residues" evidence="1">
    <location>
        <begin position="27"/>
        <end position="40"/>
    </location>
</feature>
<evidence type="ECO:0000256" key="1">
    <source>
        <dbReference type="SAM" id="MobiDB-lite"/>
    </source>
</evidence>
<dbReference type="AlphaFoldDB" id="A0A934RSX5"/>
<accession>A0A934RSX5</accession>
<proteinExistence type="predicted"/>
<gene>
    <name evidence="3" type="ORF">JIN78_10345</name>
</gene>